<dbReference type="SUPFAM" id="SSF48498">
    <property type="entry name" value="Tetracyclin repressor-like, C-terminal domain"/>
    <property type="match status" value="1"/>
</dbReference>
<dbReference type="STRING" id="207559.Dde_2538"/>
<dbReference type="RefSeq" id="WP_011368387.1">
    <property type="nucleotide sequence ID" value="NC_007519.1"/>
</dbReference>
<dbReference type="KEGG" id="dde:Dde_2538"/>
<dbReference type="HOGENOM" id="CLU_1989003_0_0_7"/>
<evidence type="ECO:0000313" key="3">
    <source>
        <dbReference type="Proteomes" id="UP000002710"/>
    </source>
</evidence>
<dbReference type="Gene3D" id="1.10.357.10">
    <property type="entry name" value="Tetracycline Repressor, domain 2"/>
    <property type="match status" value="1"/>
</dbReference>
<accession>Q30YB1</accession>
<evidence type="ECO:0000313" key="2">
    <source>
        <dbReference type="EMBL" id="ABB39335.1"/>
    </source>
</evidence>
<evidence type="ECO:0000259" key="1">
    <source>
        <dbReference type="Pfam" id="PF17932"/>
    </source>
</evidence>
<gene>
    <name evidence="2" type="ordered locus">Dde_2538</name>
</gene>
<dbReference type="EMBL" id="CP000112">
    <property type="protein sequence ID" value="ABB39335.1"/>
    <property type="molecule type" value="Genomic_DNA"/>
</dbReference>
<dbReference type="Proteomes" id="UP000002710">
    <property type="component" value="Chromosome"/>
</dbReference>
<proteinExistence type="predicted"/>
<name>Q30YB1_OLEA2</name>
<dbReference type="Pfam" id="PF17932">
    <property type="entry name" value="TetR_C_24"/>
    <property type="match status" value="1"/>
</dbReference>
<dbReference type="InterPro" id="IPR036271">
    <property type="entry name" value="Tet_transcr_reg_TetR-rel_C_sf"/>
</dbReference>
<protein>
    <recommendedName>
        <fullName evidence="1">HTH-type transcriptional repressor KstR2 C-terminal domain-containing protein</fullName>
    </recommendedName>
</protein>
<keyword evidence="3" id="KW-1185">Reference proteome</keyword>
<organism evidence="2 3">
    <name type="scientific">Oleidesulfovibrio alaskensis (strain ATCC BAA-1058 / DSM 17464 / G20)</name>
    <name type="common">Desulfovibrio alaskensis</name>
    <dbReference type="NCBI Taxonomy" id="207559"/>
    <lineage>
        <taxon>Bacteria</taxon>
        <taxon>Pseudomonadati</taxon>
        <taxon>Thermodesulfobacteriota</taxon>
        <taxon>Desulfovibrionia</taxon>
        <taxon>Desulfovibrionales</taxon>
        <taxon>Desulfovibrionaceae</taxon>
        <taxon>Oleidesulfovibrio</taxon>
    </lineage>
</organism>
<feature type="domain" description="HTH-type transcriptional repressor KstR2 C-terminal" evidence="1">
    <location>
        <begin position="17"/>
        <end position="91"/>
    </location>
</feature>
<sequence>MFVLTEVLQHWMLKLAVDDTMQKALELVMTKTEHSEELSEHHERVIRQDHDFIRNLESVFRRGIAEGLFRSDLDPAVCAATFMALCSGLARLNINHPSELDMAKHCTMVSDIFFSGVKAPSTRSE</sequence>
<dbReference type="InterPro" id="IPR041490">
    <property type="entry name" value="KstR2_TetR_C"/>
</dbReference>
<dbReference type="AlphaFoldDB" id="Q30YB1"/>
<reference evidence="2 3" key="1">
    <citation type="journal article" date="2011" name="J. Bacteriol.">
        <title>Complete genome sequence and updated annotation of Desulfovibrio alaskensis G20.</title>
        <authorList>
            <person name="Hauser L.J."/>
            <person name="Land M.L."/>
            <person name="Brown S.D."/>
            <person name="Larimer F."/>
            <person name="Keller K.L."/>
            <person name="Rapp-Giles B.J."/>
            <person name="Price M.N."/>
            <person name="Lin M."/>
            <person name="Bruce D.C."/>
            <person name="Detter J.C."/>
            <person name="Tapia R."/>
            <person name="Han C.S."/>
            <person name="Goodwin L.A."/>
            <person name="Cheng J.F."/>
            <person name="Pitluck S."/>
            <person name="Copeland A."/>
            <person name="Lucas S."/>
            <person name="Nolan M."/>
            <person name="Lapidus A.L."/>
            <person name="Palumbo A.V."/>
            <person name="Wall J.D."/>
        </authorList>
    </citation>
    <scope>NUCLEOTIDE SEQUENCE [LARGE SCALE GENOMIC DNA]</scope>
    <source>
        <strain evidence="3">ATCC BAA 1058 / DSM 17464 / G20</strain>
    </source>
</reference>